<dbReference type="EnsemblPlants" id="KEH36495">
    <property type="protein sequence ID" value="KEH36495"/>
    <property type="gene ID" value="MTR_2g011570"/>
</dbReference>
<reference evidence="2" key="3">
    <citation type="submission" date="2015-04" db="UniProtKB">
        <authorList>
            <consortium name="EnsemblPlants"/>
        </authorList>
    </citation>
    <scope>IDENTIFICATION</scope>
    <source>
        <strain evidence="2">cv. Jemalong A17</strain>
    </source>
</reference>
<reference evidence="1 3" key="2">
    <citation type="journal article" date="2014" name="BMC Genomics">
        <title>An improved genome release (version Mt4.0) for the model legume Medicago truncatula.</title>
        <authorList>
            <person name="Tang H."/>
            <person name="Krishnakumar V."/>
            <person name="Bidwell S."/>
            <person name="Rosen B."/>
            <person name="Chan A."/>
            <person name="Zhou S."/>
            <person name="Gentzbittel L."/>
            <person name="Childs K.L."/>
            <person name="Yandell M."/>
            <person name="Gundlach H."/>
            <person name="Mayer K.F."/>
            <person name="Schwartz D.C."/>
            <person name="Town C.D."/>
        </authorList>
    </citation>
    <scope>GENOME REANNOTATION</scope>
    <source>
        <strain evidence="1">A17</strain>
        <strain evidence="2 3">cv. Jemalong A17</strain>
    </source>
</reference>
<reference evidence="1 3" key="1">
    <citation type="journal article" date="2011" name="Nature">
        <title>The Medicago genome provides insight into the evolution of rhizobial symbioses.</title>
        <authorList>
            <person name="Young N.D."/>
            <person name="Debelle F."/>
            <person name="Oldroyd G.E."/>
            <person name="Geurts R."/>
            <person name="Cannon S.B."/>
            <person name="Udvardi M.K."/>
            <person name="Benedito V.A."/>
            <person name="Mayer K.F."/>
            <person name="Gouzy J."/>
            <person name="Schoof H."/>
            <person name="Van de Peer Y."/>
            <person name="Proost S."/>
            <person name="Cook D.R."/>
            <person name="Meyers B.C."/>
            <person name="Spannagl M."/>
            <person name="Cheung F."/>
            <person name="De Mita S."/>
            <person name="Krishnakumar V."/>
            <person name="Gundlach H."/>
            <person name="Zhou S."/>
            <person name="Mudge J."/>
            <person name="Bharti A.K."/>
            <person name="Murray J.D."/>
            <person name="Naoumkina M.A."/>
            <person name="Rosen B."/>
            <person name="Silverstein K.A."/>
            <person name="Tang H."/>
            <person name="Rombauts S."/>
            <person name="Zhao P.X."/>
            <person name="Zhou P."/>
            <person name="Barbe V."/>
            <person name="Bardou P."/>
            <person name="Bechner M."/>
            <person name="Bellec A."/>
            <person name="Berger A."/>
            <person name="Berges H."/>
            <person name="Bidwell S."/>
            <person name="Bisseling T."/>
            <person name="Choisne N."/>
            <person name="Couloux A."/>
            <person name="Denny R."/>
            <person name="Deshpande S."/>
            <person name="Dai X."/>
            <person name="Doyle J.J."/>
            <person name="Dudez A.M."/>
            <person name="Farmer A.D."/>
            <person name="Fouteau S."/>
            <person name="Franken C."/>
            <person name="Gibelin C."/>
            <person name="Gish J."/>
            <person name="Goldstein S."/>
            <person name="Gonzalez A.J."/>
            <person name="Green P.J."/>
            <person name="Hallab A."/>
            <person name="Hartog M."/>
            <person name="Hua A."/>
            <person name="Humphray S.J."/>
            <person name="Jeong D.H."/>
            <person name="Jing Y."/>
            <person name="Jocker A."/>
            <person name="Kenton S.M."/>
            <person name="Kim D.J."/>
            <person name="Klee K."/>
            <person name="Lai H."/>
            <person name="Lang C."/>
            <person name="Lin S."/>
            <person name="Macmil S.L."/>
            <person name="Magdelenat G."/>
            <person name="Matthews L."/>
            <person name="McCorrison J."/>
            <person name="Monaghan E.L."/>
            <person name="Mun J.H."/>
            <person name="Najar F.Z."/>
            <person name="Nicholson C."/>
            <person name="Noirot C."/>
            <person name="O'Bleness M."/>
            <person name="Paule C.R."/>
            <person name="Poulain J."/>
            <person name="Prion F."/>
            <person name="Qin B."/>
            <person name="Qu C."/>
            <person name="Retzel E.F."/>
            <person name="Riddle C."/>
            <person name="Sallet E."/>
            <person name="Samain S."/>
            <person name="Samson N."/>
            <person name="Sanders I."/>
            <person name="Saurat O."/>
            <person name="Scarpelli C."/>
            <person name="Schiex T."/>
            <person name="Segurens B."/>
            <person name="Severin A.J."/>
            <person name="Sherrier D.J."/>
            <person name="Shi R."/>
            <person name="Sims S."/>
            <person name="Singer S.R."/>
            <person name="Sinharoy S."/>
            <person name="Sterck L."/>
            <person name="Viollet A."/>
            <person name="Wang B.B."/>
            <person name="Wang K."/>
            <person name="Wang M."/>
            <person name="Wang X."/>
            <person name="Warfsmann J."/>
            <person name="Weissenbach J."/>
            <person name="White D.D."/>
            <person name="White J.D."/>
            <person name="Wiley G.B."/>
            <person name="Wincker P."/>
            <person name="Xing Y."/>
            <person name="Yang L."/>
            <person name="Yao Z."/>
            <person name="Ying F."/>
            <person name="Zhai J."/>
            <person name="Zhou L."/>
            <person name="Zuber A."/>
            <person name="Denarie J."/>
            <person name="Dixon R.A."/>
            <person name="May G.D."/>
            <person name="Schwartz D.C."/>
            <person name="Rogers J."/>
            <person name="Quetier F."/>
            <person name="Town C.D."/>
            <person name="Roe B.A."/>
        </authorList>
    </citation>
    <scope>NUCLEOTIDE SEQUENCE [LARGE SCALE GENOMIC DNA]</scope>
    <source>
        <strain evidence="1">A17</strain>
        <strain evidence="2 3">cv. Jemalong A17</strain>
    </source>
</reference>
<proteinExistence type="predicted"/>
<name>A0A072VEA1_MEDTR</name>
<evidence type="ECO:0000313" key="2">
    <source>
        <dbReference type="EnsemblPlants" id="KEH36495"/>
    </source>
</evidence>
<dbReference type="AlphaFoldDB" id="A0A072VEA1"/>
<dbReference type="HOGENOM" id="CLU_2853025_0_0_1"/>
<evidence type="ECO:0000313" key="3">
    <source>
        <dbReference type="Proteomes" id="UP000002051"/>
    </source>
</evidence>
<sequence length="65" mass="7323">MSLMCPEFIQSFLAGLVASGVLTSCLRFLTKVAFEESDDGLRKEASTWELENILVYAYFLLVLEL</sequence>
<dbReference type="Proteomes" id="UP000002051">
    <property type="component" value="Chromosome 2"/>
</dbReference>
<organism evidence="1 3">
    <name type="scientific">Medicago truncatula</name>
    <name type="common">Barrel medic</name>
    <name type="synonym">Medicago tribuloides</name>
    <dbReference type="NCBI Taxonomy" id="3880"/>
    <lineage>
        <taxon>Eukaryota</taxon>
        <taxon>Viridiplantae</taxon>
        <taxon>Streptophyta</taxon>
        <taxon>Embryophyta</taxon>
        <taxon>Tracheophyta</taxon>
        <taxon>Spermatophyta</taxon>
        <taxon>Magnoliopsida</taxon>
        <taxon>eudicotyledons</taxon>
        <taxon>Gunneridae</taxon>
        <taxon>Pentapetalae</taxon>
        <taxon>rosids</taxon>
        <taxon>fabids</taxon>
        <taxon>Fabales</taxon>
        <taxon>Fabaceae</taxon>
        <taxon>Papilionoideae</taxon>
        <taxon>50 kb inversion clade</taxon>
        <taxon>NPAAA clade</taxon>
        <taxon>Hologalegina</taxon>
        <taxon>IRL clade</taxon>
        <taxon>Trifolieae</taxon>
        <taxon>Medicago</taxon>
    </lineage>
</organism>
<dbReference type="STRING" id="3880.A0A072VEA1"/>
<gene>
    <name evidence="1" type="ordered locus">MTR_2g011570</name>
</gene>
<dbReference type="EMBL" id="CM001218">
    <property type="protein sequence ID" value="KEH36495.1"/>
    <property type="molecule type" value="Genomic_DNA"/>
</dbReference>
<evidence type="ECO:0000313" key="1">
    <source>
        <dbReference type="EMBL" id="KEH36495.1"/>
    </source>
</evidence>
<keyword evidence="3" id="KW-1185">Reference proteome</keyword>
<accession>A0A072VEA1</accession>
<protein>
    <submittedName>
        <fullName evidence="1">Equilibrative nucleoside transporter</fullName>
    </submittedName>
</protein>